<evidence type="ECO:0000256" key="2">
    <source>
        <dbReference type="ARBA" id="ARBA00009170"/>
    </source>
</evidence>
<dbReference type="SUPFAM" id="SSF47616">
    <property type="entry name" value="GST C-terminal domain-like"/>
    <property type="match status" value="1"/>
</dbReference>
<dbReference type="InterPro" id="IPR050931">
    <property type="entry name" value="Mito_Protein_Transport_Metaxin"/>
</dbReference>
<keyword evidence="7" id="KW-0832">Ubl conjugation</keyword>
<name>A0ABI7X6C5_FELCA</name>
<protein>
    <recommendedName>
        <fullName evidence="13">Metaxin-1</fullName>
    </recommendedName>
    <alternativeName>
        <fullName evidence="14">Mitochondrial outer membrane import complex protein 1</fullName>
    </alternativeName>
</protein>
<keyword evidence="10" id="KW-0496">Mitochondrion</keyword>
<keyword evidence="5" id="KW-0812">Transmembrane</keyword>
<feature type="domain" description="Metaxin glutathione S-transferase" evidence="18">
    <location>
        <begin position="156"/>
        <end position="186"/>
    </location>
</feature>
<reference evidence="19" key="3">
    <citation type="submission" date="2025-09" db="UniProtKB">
        <authorList>
            <consortium name="Ensembl"/>
        </authorList>
    </citation>
    <scope>IDENTIFICATION</scope>
    <source>
        <strain evidence="19">breed Abyssinian</strain>
    </source>
</reference>
<feature type="region of interest" description="Disordered" evidence="16">
    <location>
        <begin position="202"/>
        <end position="244"/>
    </location>
</feature>
<evidence type="ECO:0000313" key="19">
    <source>
        <dbReference type="Ensembl" id="ENSFCTP00005018065.1"/>
    </source>
</evidence>
<comment type="subcellular location">
    <subcellularLocation>
        <location evidence="1">Mitochondrion outer membrane</location>
    </subcellularLocation>
</comment>
<keyword evidence="9" id="KW-1133">Transmembrane helix</keyword>
<evidence type="ECO:0000256" key="15">
    <source>
        <dbReference type="ARBA" id="ARBA00046575"/>
    </source>
</evidence>
<evidence type="ECO:0000256" key="1">
    <source>
        <dbReference type="ARBA" id="ARBA00004294"/>
    </source>
</evidence>
<evidence type="ECO:0000313" key="20">
    <source>
        <dbReference type="Proteomes" id="UP000823872"/>
    </source>
</evidence>
<dbReference type="InterPro" id="IPR036282">
    <property type="entry name" value="Glutathione-S-Trfase_C_sf"/>
</dbReference>
<evidence type="ECO:0000256" key="10">
    <source>
        <dbReference type="ARBA" id="ARBA00023128"/>
    </source>
</evidence>
<dbReference type="InterPro" id="IPR019564">
    <property type="entry name" value="Sam37/metaxin_N"/>
</dbReference>
<evidence type="ECO:0000256" key="12">
    <source>
        <dbReference type="ARBA" id="ARBA00037753"/>
    </source>
</evidence>
<keyword evidence="6" id="KW-1000">Mitochondrion outer membrane</keyword>
<proteinExistence type="inferred from homology"/>
<dbReference type="PANTHER" id="PTHR12289:SF34">
    <property type="entry name" value="METAXIN-1"/>
    <property type="match status" value="1"/>
</dbReference>
<evidence type="ECO:0000259" key="17">
    <source>
        <dbReference type="Pfam" id="PF10568"/>
    </source>
</evidence>
<dbReference type="GeneTree" id="ENSGT00940000173500"/>
<dbReference type="Pfam" id="PF17171">
    <property type="entry name" value="GST_C_6"/>
    <property type="match status" value="1"/>
</dbReference>
<evidence type="ECO:0000256" key="6">
    <source>
        <dbReference type="ARBA" id="ARBA00022787"/>
    </source>
</evidence>
<reference evidence="19 20" key="1">
    <citation type="submission" date="2021-02" db="EMBL/GenBank/DDBJ databases">
        <title>Safari Cat Assemblies.</title>
        <authorList>
            <person name="Bredemeyer K.R."/>
            <person name="Murphy W.J."/>
        </authorList>
    </citation>
    <scope>NUCLEOTIDE SEQUENCE [LARGE SCALE GENOMIC DNA]</scope>
</reference>
<evidence type="ECO:0000256" key="11">
    <source>
        <dbReference type="ARBA" id="ARBA00023136"/>
    </source>
</evidence>
<dbReference type="Pfam" id="PF10568">
    <property type="entry name" value="Tom37"/>
    <property type="match status" value="1"/>
</dbReference>
<evidence type="ECO:0000256" key="4">
    <source>
        <dbReference type="ARBA" id="ARBA00022499"/>
    </source>
</evidence>
<keyword evidence="4" id="KW-1017">Isopeptide bond</keyword>
<evidence type="ECO:0000256" key="5">
    <source>
        <dbReference type="ARBA" id="ARBA00022692"/>
    </source>
</evidence>
<reference evidence="19" key="2">
    <citation type="submission" date="2025-08" db="UniProtKB">
        <authorList>
            <consortium name="Ensembl"/>
        </authorList>
    </citation>
    <scope>IDENTIFICATION</scope>
    <source>
        <strain evidence="19">breed Abyssinian</strain>
    </source>
</reference>
<keyword evidence="20" id="KW-1185">Reference proteome</keyword>
<evidence type="ECO:0000256" key="8">
    <source>
        <dbReference type="ARBA" id="ARBA00022927"/>
    </source>
</evidence>
<accession>A0ABI7X6C5</accession>
<dbReference type="Ensembl" id="ENSFCTT00005027766.1">
    <property type="protein sequence ID" value="ENSFCTP00005018065.1"/>
    <property type="gene ID" value="ENSFCTG00005009931.1"/>
</dbReference>
<dbReference type="InterPro" id="IPR033468">
    <property type="entry name" value="Metaxin_GST"/>
</dbReference>
<keyword evidence="8" id="KW-0653">Protein transport</keyword>
<comment type="similarity">
    <text evidence="2">Belongs to the metaxin family.</text>
</comment>
<comment type="function">
    <text evidence="12">Involved in transport of proteins into the mitochondrion. Essential for embryonic development.</text>
</comment>
<evidence type="ECO:0000256" key="14">
    <source>
        <dbReference type="ARBA" id="ARBA00042095"/>
    </source>
</evidence>
<sequence>MAAPRELVRGLRSVDLDSLAVRTYARFTGAPLKVRKVTNSWWSPSGTLPALRTRQGEAILRPHKTSPWQGADPLAFRSPLEGKLRPARLSRHQELGGRAPEVVCSGHALSAQLLPAWLQAVAVPRGCVSCVGELRLENREELEQELEQETRGRPTLLSQHLGSQTFFFGDASTALDTLVFGFLTCCCRQSCPVGRPGVPPPCQTVTEEEPQPTGAGGTGSHDATPAPTPGTQSLGTVEDDEEEQLIRPLAPRTDFSTGMHSRSPCVSPLLVAWKWGAHSQRRKLSTLRRETKKLFSLSVCMCIRYVSPLEEDF</sequence>
<organism evidence="19 20">
    <name type="scientific">Felis catus</name>
    <name type="common">Cat</name>
    <name type="synonym">Felis silvestris catus</name>
    <dbReference type="NCBI Taxonomy" id="9685"/>
    <lineage>
        <taxon>Eukaryota</taxon>
        <taxon>Metazoa</taxon>
        <taxon>Chordata</taxon>
        <taxon>Craniata</taxon>
        <taxon>Vertebrata</taxon>
        <taxon>Euteleostomi</taxon>
        <taxon>Mammalia</taxon>
        <taxon>Eutheria</taxon>
        <taxon>Laurasiatheria</taxon>
        <taxon>Carnivora</taxon>
        <taxon>Feliformia</taxon>
        <taxon>Felidae</taxon>
        <taxon>Felinae</taxon>
        <taxon>Felis</taxon>
    </lineage>
</organism>
<keyword evidence="11" id="KW-0472">Membrane</keyword>
<evidence type="ECO:0000256" key="7">
    <source>
        <dbReference type="ARBA" id="ARBA00022843"/>
    </source>
</evidence>
<dbReference type="Proteomes" id="UP000823872">
    <property type="component" value="Chromosome B4"/>
</dbReference>
<evidence type="ECO:0000256" key="13">
    <source>
        <dbReference type="ARBA" id="ARBA00039748"/>
    </source>
</evidence>
<evidence type="ECO:0000259" key="18">
    <source>
        <dbReference type="Pfam" id="PF17171"/>
    </source>
</evidence>
<keyword evidence="3" id="KW-0813">Transport</keyword>
<dbReference type="PANTHER" id="PTHR12289">
    <property type="entry name" value="METAXIN RELATED"/>
    <property type="match status" value="1"/>
</dbReference>
<evidence type="ECO:0000256" key="16">
    <source>
        <dbReference type="SAM" id="MobiDB-lite"/>
    </source>
</evidence>
<feature type="domain" description="Mitochondrial outer membrane transport complex Sam37/metaxin N-terminal" evidence="17">
    <location>
        <begin position="18"/>
        <end position="57"/>
    </location>
</feature>
<evidence type="ECO:0000256" key="9">
    <source>
        <dbReference type="ARBA" id="ARBA00022989"/>
    </source>
</evidence>
<evidence type="ECO:0000256" key="3">
    <source>
        <dbReference type="ARBA" id="ARBA00022448"/>
    </source>
</evidence>
<comment type="subunit">
    <text evidence="15">Interacts with MTX2/metaxin-2. Associates with the mitochondrial contact site and cristae organizing system (MICOS) complex, composed of at least MICOS10/MIC10, CHCHD3/MIC19, CHCHD6/MIC25, APOOL/MIC27, IMMT/MIC60, APOO/MIC23/MIC26 and QIL1/MIC13. This complex was also known under the names MINOS or MitOS complex. The MICOS complex associates with mitochondrial outer membrane proteins SAMM50, MTX1 and MTX2 (together described as components of the mitochondrial outer membrane sorting assembly machinery (SAM) complex) and DNAJC11, mitochondrial inner membrane protein TMEM11 and with HSPA9. The MICOS and SAM complexes together with DNAJC11 are part of a large protein complex spanning both membranes termed the mitochondrial intermembrane space bridging (MIB) complex. Interacts with ARMC1.</text>
</comment>